<dbReference type="EMBL" id="BK014647">
    <property type="protein sequence ID" value="DAD65708.1"/>
    <property type="molecule type" value="Genomic_DNA"/>
</dbReference>
<reference evidence="1" key="1">
    <citation type="journal article" date="2021" name="Proc. Natl. Acad. Sci. U.S.A.">
        <title>A Catalog of Tens of Thousands of Viruses from Human Metagenomes Reveals Hidden Associations with Chronic Diseases.</title>
        <authorList>
            <person name="Tisza M.J."/>
            <person name="Buck C.B."/>
        </authorList>
    </citation>
    <scope>NUCLEOTIDE SEQUENCE</scope>
    <source>
        <strain evidence="1">CtnFV5</strain>
    </source>
</reference>
<organism evidence="1">
    <name type="scientific">Siphoviridae sp. ctnFV5</name>
    <dbReference type="NCBI Taxonomy" id="2823600"/>
    <lineage>
        <taxon>Viruses</taxon>
        <taxon>Duplodnaviria</taxon>
        <taxon>Heunggongvirae</taxon>
        <taxon>Uroviricota</taxon>
        <taxon>Caudoviricetes</taxon>
    </lineage>
</organism>
<name>A0A8S5L730_9CAUD</name>
<accession>A0A8S5L730</accession>
<proteinExistence type="predicted"/>
<protein>
    <submittedName>
        <fullName evidence="1">Uncharacterized protein</fullName>
    </submittedName>
</protein>
<evidence type="ECO:0000313" key="1">
    <source>
        <dbReference type="EMBL" id="DAD65708.1"/>
    </source>
</evidence>
<sequence>MANTAFKEFLKEAERNKEYIKRIKDLLEEGQFGLLPLQQIFTIREGIVKGTEFGYYAPVSNVTHLDEGCGKPSKPLDTQVRTGWFDPVPLKVNVSDCYSTLEKTFDAWVAKTGADRFNIDDSDYVAFLVSLIEGAVLNDFHRFVFFGDKNHSTVGSGSGTQVLKAGLDKANFNVFNGVYSQFEKMIASAPDKKIVVAENAKNSYAEQRELKEDSAYNTLCKMQDVADFKSGASRMFLITKSYATNLTRFMRKEFRNEQSFKMVEGGYMVSEFEGVPVVTSDWIDYMIRSNFDDGTKWNNPHRALLYDKNECQIAIDSLEALKDISIEYIGGDIEKVFLKGTYRADFQRVIGNTGVMAI</sequence>